<evidence type="ECO:0000256" key="2">
    <source>
        <dbReference type="ARBA" id="ARBA00023125"/>
    </source>
</evidence>
<evidence type="ECO:0000259" key="5">
    <source>
        <dbReference type="PROSITE" id="PS01124"/>
    </source>
</evidence>
<gene>
    <name evidence="6" type="ORF">J1C55_12590</name>
</gene>
<sequence>MGITLLFISIAGMNNWFWDLGENPFLVAVLDIFLWQFLYPVTLFIYLLKATKNEALVKKAHYFFIPFIILSLLNLSIVLQNIYGIYKFSFLTKDIIASFYKLIYLLSAVFPILILGLSIKYVFYKNKANDTLWIKSIWVVMLVLTLFGSIIELIRWLTDTRMPLTYLWVLVTFFTYWLVFKGFYKFKLTNELYEIKIQTIASKKSKKKYTHTKHSNNYIDNLYELISEHKIHQDPNINRDIVAEKLGISSGYLSNLIRQTPYLNFSDFINHYRIEDAKHMILNPDFEKYSLLAIGLEAGFKSKTTYYNAFKKELKMTPNQFKEAHQ</sequence>
<evidence type="ECO:0000313" key="7">
    <source>
        <dbReference type="Proteomes" id="UP000778797"/>
    </source>
</evidence>
<feature type="transmembrane region" description="Helical" evidence="4">
    <location>
        <begin position="163"/>
        <end position="180"/>
    </location>
</feature>
<protein>
    <submittedName>
        <fullName evidence="6">AraC family transcriptional regulator</fullName>
    </submittedName>
</protein>
<dbReference type="PROSITE" id="PS00041">
    <property type="entry name" value="HTH_ARAC_FAMILY_1"/>
    <property type="match status" value="1"/>
</dbReference>
<keyword evidence="4" id="KW-0812">Transmembrane</keyword>
<feature type="domain" description="HTH araC/xylS-type" evidence="5">
    <location>
        <begin position="220"/>
        <end position="324"/>
    </location>
</feature>
<reference evidence="7" key="1">
    <citation type="submission" date="2021-03" db="EMBL/GenBank/DDBJ databases">
        <title>Genome of Cognatishimia sp. F0-27.</title>
        <authorList>
            <person name="Ping X."/>
        </authorList>
    </citation>
    <scope>NUCLEOTIDE SEQUENCE [LARGE SCALE GENOMIC DNA]</scope>
    <source>
        <strain evidence="7">E313</strain>
    </source>
</reference>
<accession>A0ABS8ESC9</accession>
<evidence type="ECO:0000256" key="4">
    <source>
        <dbReference type="SAM" id="Phobius"/>
    </source>
</evidence>
<keyword evidence="2" id="KW-0238">DNA-binding</keyword>
<evidence type="ECO:0000313" key="6">
    <source>
        <dbReference type="EMBL" id="MCC1485435.1"/>
    </source>
</evidence>
<dbReference type="Pfam" id="PF12833">
    <property type="entry name" value="HTH_18"/>
    <property type="match status" value="1"/>
</dbReference>
<keyword evidence="1" id="KW-0805">Transcription regulation</keyword>
<keyword evidence="7" id="KW-1185">Reference proteome</keyword>
<reference evidence="7" key="2">
    <citation type="submission" date="2023-07" db="EMBL/GenBank/DDBJ databases">
        <title>Genome of Winogradskyella sp. E313.</title>
        <authorList>
            <person name="Zhou Y."/>
        </authorList>
    </citation>
    <scope>NUCLEOTIDE SEQUENCE [LARGE SCALE GENOMIC DNA]</scope>
    <source>
        <strain evidence="7">E313</strain>
    </source>
</reference>
<feature type="transmembrane region" description="Helical" evidence="4">
    <location>
        <begin position="103"/>
        <end position="124"/>
    </location>
</feature>
<keyword evidence="4" id="KW-1133">Transmembrane helix</keyword>
<dbReference type="InterPro" id="IPR018062">
    <property type="entry name" value="HTH_AraC-typ_CS"/>
</dbReference>
<feature type="transmembrane region" description="Helical" evidence="4">
    <location>
        <begin position="136"/>
        <end position="157"/>
    </location>
</feature>
<keyword evidence="3" id="KW-0804">Transcription</keyword>
<organism evidence="6 7">
    <name type="scientific">Winogradskyella immobilis</name>
    <dbReference type="NCBI Taxonomy" id="2816852"/>
    <lineage>
        <taxon>Bacteria</taxon>
        <taxon>Pseudomonadati</taxon>
        <taxon>Bacteroidota</taxon>
        <taxon>Flavobacteriia</taxon>
        <taxon>Flavobacteriales</taxon>
        <taxon>Flavobacteriaceae</taxon>
        <taxon>Winogradskyella</taxon>
    </lineage>
</organism>
<dbReference type="Proteomes" id="UP000778797">
    <property type="component" value="Unassembled WGS sequence"/>
</dbReference>
<dbReference type="RefSeq" id="WP_227477927.1">
    <property type="nucleotide sequence ID" value="NZ_JAFMPT010000022.1"/>
</dbReference>
<name>A0ABS8ESC9_9FLAO</name>
<evidence type="ECO:0000256" key="1">
    <source>
        <dbReference type="ARBA" id="ARBA00023015"/>
    </source>
</evidence>
<feature type="transmembrane region" description="Helical" evidence="4">
    <location>
        <begin position="25"/>
        <end position="48"/>
    </location>
</feature>
<comment type="caution">
    <text evidence="6">The sequence shown here is derived from an EMBL/GenBank/DDBJ whole genome shotgun (WGS) entry which is preliminary data.</text>
</comment>
<dbReference type="SUPFAM" id="SSF46689">
    <property type="entry name" value="Homeodomain-like"/>
    <property type="match status" value="1"/>
</dbReference>
<keyword evidence="4" id="KW-0472">Membrane</keyword>
<dbReference type="EMBL" id="JAFMPT010000022">
    <property type="protein sequence ID" value="MCC1485435.1"/>
    <property type="molecule type" value="Genomic_DNA"/>
</dbReference>
<feature type="transmembrane region" description="Helical" evidence="4">
    <location>
        <begin position="60"/>
        <end position="83"/>
    </location>
</feature>
<dbReference type="PANTHER" id="PTHR43280:SF29">
    <property type="entry name" value="ARAC-FAMILY TRANSCRIPTIONAL REGULATOR"/>
    <property type="match status" value="1"/>
</dbReference>
<evidence type="ECO:0000256" key="3">
    <source>
        <dbReference type="ARBA" id="ARBA00023163"/>
    </source>
</evidence>
<dbReference type="InterPro" id="IPR018060">
    <property type="entry name" value="HTH_AraC"/>
</dbReference>
<dbReference type="Gene3D" id="1.10.10.60">
    <property type="entry name" value="Homeodomain-like"/>
    <property type="match status" value="2"/>
</dbReference>
<dbReference type="PROSITE" id="PS01124">
    <property type="entry name" value="HTH_ARAC_FAMILY_2"/>
    <property type="match status" value="1"/>
</dbReference>
<proteinExistence type="predicted"/>
<dbReference type="SMART" id="SM00342">
    <property type="entry name" value="HTH_ARAC"/>
    <property type="match status" value="1"/>
</dbReference>
<dbReference type="PANTHER" id="PTHR43280">
    <property type="entry name" value="ARAC-FAMILY TRANSCRIPTIONAL REGULATOR"/>
    <property type="match status" value="1"/>
</dbReference>
<dbReference type="InterPro" id="IPR009057">
    <property type="entry name" value="Homeodomain-like_sf"/>
</dbReference>